<dbReference type="InterPro" id="IPR001478">
    <property type="entry name" value="PDZ"/>
</dbReference>
<evidence type="ECO:0000313" key="6">
    <source>
        <dbReference type="EMBL" id="TYK49151.1"/>
    </source>
</evidence>
<evidence type="ECO:0000256" key="2">
    <source>
        <dbReference type="ARBA" id="ARBA00022670"/>
    </source>
</evidence>
<feature type="region of interest" description="Disordered" evidence="4">
    <location>
        <begin position="302"/>
        <end position="327"/>
    </location>
</feature>
<reference evidence="6 7" key="1">
    <citation type="submission" date="2019-08" db="EMBL/GenBank/DDBJ databases">
        <title>Actinomadura sp. nov. CYP1-5 isolated from mountain soil.</title>
        <authorList>
            <person name="Songsumanus A."/>
            <person name="Kuncharoen N."/>
            <person name="Kudo T."/>
            <person name="Yuki M."/>
            <person name="Igarashi Y."/>
            <person name="Tanasupawat S."/>
        </authorList>
    </citation>
    <scope>NUCLEOTIDE SEQUENCE [LARGE SCALE GENOMIC DNA]</scope>
    <source>
        <strain evidence="6 7">CYP1-5</strain>
    </source>
</reference>
<feature type="compositionally biased region" description="Basic and acidic residues" evidence="4">
    <location>
        <begin position="19"/>
        <end position="28"/>
    </location>
</feature>
<feature type="compositionally biased region" description="Pro residues" evidence="4">
    <location>
        <begin position="204"/>
        <end position="244"/>
    </location>
</feature>
<feature type="region of interest" description="Disordered" evidence="4">
    <location>
        <begin position="1"/>
        <end position="253"/>
    </location>
</feature>
<dbReference type="Proteomes" id="UP000323505">
    <property type="component" value="Unassembled WGS sequence"/>
</dbReference>
<dbReference type="PANTHER" id="PTHR43343:SF3">
    <property type="entry name" value="PROTEASE DO-LIKE 8, CHLOROPLASTIC"/>
    <property type="match status" value="1"/>
</dbReference>
<comment type="caution">
    <text evidence="6">The sequence shown here is derived from an EMBL/GenBank/DDBJ whole genome shotgun (WGS) entry which is preliminary data.</text>
</comment>
<dbReference type="PANTHER" id="PTHR43343">
    <property type="entry name" value="PEPTIDASE S12"/>
    <property type="match status" value="1"/>
</dbReference>
<evidence type="ECO:0000259" key="5">
    <source>
        <dbReference type="PROSITE" id="PS50106"/>
    </source>
</evidence>
<dbReference type="PROSITE" id="PS50106">
    <property type="entry name" value="PDZ"/>
    <property type="match status" value="1"/>
</dbReference>
<gene>
    <name evidence="6" type="ORF">FXF68_15165</name>
</gene>
<dbReference type="InterPro" id="IPR036034">
    <property type="entry name" value="PDZ_sf"/>
</dbReference>
<evidence type="ECO:0000256" key="4">
    <source>
        <dbReference type="SAM" id="MobiDB-lite"/>
    </source>
</evidence>
<evidence type="ECO:0000256" key="1">
    <source>
        <dbReference type="ARBA" id="ARBA00010541"/>
    </source>
</evidence>
<protein>
    <submittedName>
        <fullName evidence="6">PDZ domain-containing protein</fullName>
    </submittedName>
</protein>
<feature type="compositionally biased region" description="Basic and acidic residues" evidence="4">
    <location>
        <begin position="78"/>
        <end position="89"/>
    </location>
</feature>
<dbReference type="SUPFAM" id="SSF50494">
    <property type="entry name" value="Trypsin-like serine proteases"/>
    <property type="match status" value="1"/>
</dbReference>
<dbReference type="GO" id="GO:0004252">
    <property type="term" value="F:serine-type endopeptidase activity"/>
    <property type="evidence" value="ECO:0007669"/>
    <property type="project" value="InterPro"/>
</dbReference>
<dbReference type="Gene3D" id="2.30.42.10">
    <property type="match status" value="1"/>
</dbReference>
<dbReference type="Pfam" id="PF13180">
    <property type="entry name" value="PDZ_2"/>
    <property type="match status" value="1"/>
</dbReference>
<feature type="domain" description="PDZ" evidence="5">
    <location>
        <begin position="572"/>
        <end position="624"/>
    </location>
</feature>
<comment type="similarity">
    <text evidence="1">Belongs to the peptidase S1C family.</text>
</comment>
<accession>A0A5D3FLH3</accession>
<organism evidence="6 7">
    <name type="scientific">Actinomadura decatromicini</name>
    <dbReference type="NCBI Taxonomy" id="2604572"/>
    <lineage>
        <taxon>Bacteria</taxon>
        <taxon>Bacillati</taxon>
        <taxon>Actinomycetota</taxon>
        <taxon>Actinomycetes</taxon>
        <taxon>Streptosporangiales</taxon>
        <taxon>Thermomonosporaceae</taxon>
        <taxon>Actinomadura</taxon>
    </lineage>
</organism>
<dbReference type="SUPFAM" id="SSF50156">
    <property type="entry name" value="PDZ domain-like"/>
    <property type="match status" value="1"/>
</dbReference>
<dbReference type="PRINTS" id="PR00834">
    <property type="entry name" value="PROTEASES2C"/>
</dbReference>
<dbReference type="InterPro" id="IPR043504">
    <property type="entry name" value="Peptidase_S1_PA_chymotrypsin"/>
</dbReference>
<dbReference type="RefSeq" id="WP_148759636.1">
    <property type="nucleotide sequence ID" value="NZ_VSRQ01000003.1"/>
</dbReference>
<dbReference type="AlphaFoldDB" id="A0A5D3FLH3"/>
<keyword evidence="7" id="KW-1185">Reference proteome</keyword>
<feature type="compositionally biased region" description="Polar residues" evidence="4">
    <location>
        <begin position="113"/>
        <end position="122"/>
    </location>
</feature>
<feature type="region of interest" description="Disordered" evidence="4">
    <location>
        <begin position="562"/>
        <end position="585"/>
    </location>
</feature>
<proteinExistence type="inferred from homology"/>
<keyword evidence="2" id="KW-0645">Protease</keyword>
<dbReference type="Gene3D" id="2.40.10.10">
    <property type="entry name" value="Trypsin-like serine proteases"/>
    <property type="match status" value="2"/>
</dbReference>
<evidence type="ECO:0000256" key="3">
    <source>
        <dbReference type="ARBA" id="ARBA00022801"/>
    </source>
</evidence>
<dbReference type="Pfam" id="PF13365">
    <property type="entry name" value="Trypsin_2"/>
    <property type="match status" value="1"/>
</dbReference>
<dbReference type="GO" id="GO:0006508">
    <property type="term" value="P:proteolysis"/>
    <property type="evidence" value="ECO:0007669"/>
    <property type="project" value="UniProtKB-KW"/>
</dbReference>
<dbReference type="InterPro" id="IPR009003">
    <property type="entry name" value="Peptidase_S1_PA"/>
</dbReference>
<dbReference type="EMBL" id="VSRQ01000003">
    <property type="protein sequence ID" value="TYK49151.1"/>
    <property type="molecule type" value="Genomic_DNA"/>
</dbReference>
<name>A0A5D3FLH3_9ACTN</name>
<feature type="compositionally biased region" description="Pro residues" evidence="4">
    <location>
        <begin position="151"/>
        <end position="162"/>
    </location>
</feature>
<feature type="compositionally biased region" description="Low complexity" evidence="4">
    <location>
        <begin position="57"/>
        <end position="72"/>
    </location>
</feature>
<feature type="compositionally biased region" description="Low complexity" evidence="4">
    <location>
        <begin position="307"/>
        <end position="316"/>
    </location>
</feature>
<evidence type="ECO:0000313" key="7">
    <source>
        <dbReference type="Proteomes" id="UP000323505"/>
    </source>
</evidence>
<dbReference type="InterPro" id="IPR051201">
    <property type="entry name" value="Chloro_Bact_Ser_Proteases"/>
</dbReference>
<keyword evidence="3" id="KW-0378">Hydrolase</keyword>
<dbReference type="InterPro" id="IPR001940">
    <property type="entry name" value="Peptidase_S1C"/>
</dbReference>
<dbReference type="SMART" id="SM00228">
    <property type="entry name" value="PDZ"/>
    <property type="match status" value="1"/>
</dbReference>
<sequence length="636" mass="63159">MTEDNRGPVGAPSGDDELAPGREPERQEAAPPETVTDQELPLDQPVDDPEPGREPDAAAASEHGPEPASAAAADDDPEPGRDHAADNGSDRLVAGGFAPPDPGPSGPPDTSEDVLSNGSTASPGPRGPQGAAGSPSDLGPQEVPVQDAPPHDMPQPPPPVPLDKPAADAPGERGRPGFVPYDQDPRAAQHGRPYGGWPQQSHHAPPPPGGGPGGPPMGPPPAPMGPPPGPGGPGGPPPGGPGPRPMAGYGMPPGGPNWAPVPALPSASRGGPGLGLLAVVALIIALVAGAVGAGVGVIATGDDDDGGSVSLGGSDSSDTKVQARPPDSVAGVAQRVLPSVVMIRVQSSQGEVGGTGFIVNGGYVVTNNHVVAGANGGQIQMVFNDKKTLPATVKGADPSSDVAVLKPEGQHSLPALAVGDSSRIAVGDPVIAIGSPLGLQGSVTTGIVSSLNRAVPTQGEGGGDASYLNAIQTDAAINPGNSGGPLVDAKGRVIGINTAIATLGGQGLGGEQQSGSIGLGFAIPINQGKRIAEEIIRNGSVKQAKLGVLPDPRYQDGGARIMPQPVNNQDPVTKGGPADKAGLKPGDVITAIDDRPIEDATDLIAQIRSRAPGDKIKVTYQRGGKENTVEVTLSAD</sequence>